<keyword evidence="5 9" id="KW-0067">ATP-binding</keyword>
<dbReference type="AlphaFoldDB" id="A0A9W7C341"/>
<dbReference type="GO" id="GO:0005874">
    <property type="term" value="C:microtubule"/>
    <property type="evidence" value="ECO:0007669"/>
    <property type="project" value="UniProtKB-KW"/>
</dbReference>
<reference evidence="15" key="1">
    <citation type="journal article" date="2023" name="Commun. Biol.">
        <title>Genome analysis of Parmales, the sister group of diatoms, reveals the evolutionary specialization of diatoms from phago-mixotrophs to photoautotrophs.</title>
        <authorList>
            <person name="Ban H."/>
            <person name="Sato S."/>
            <person name="Yoshikawa S."/>
            <person name="Yamada K."/>
            <person name="Nakamura Y."/>
            <person name="Ichinomiya M."/>
            <person name="Sato N."/>
            <person name="Blanc-Mathieu R."/>
            <person name="Endo H."/>
            <person name="Kuwata A."/>
            <person name="Ogata H."/>
        </authorList>
    </citation>
    <scope>NUCLEOTIDE SEQUENCE [LARGE SCALE GENOMIC DNA]</scope>
    <source>
        <strain evidence="15">NIES 3701</strain>
    </source>
</reference>
<dbReference type="GO" id="GO:0005524">
    <property type="term" value="F:ATP binding"/>
    <property type="evidence" value="ECO:0007669"/>
    <property type="project" value="UniProtKB-UniRule"/>
</dbReference>
<feature type="binding site" evidence="9">
    <location>
        <begin position="93"/>
        <end position="100"/>
    </location>
    <ligand>
        <name>ATP</name>
        <dbReference type="ChEBI" id="CHEBI:30616"/>
    </ligand>
</feature>
<feature type="compositionally biased region" description="Polar residues" evidence="12">
    <location>
        <begin position="433"/>
        <end position="442"/>
    </location>
</feature>
<keyword evidence="7" id="KW-0206">Cytoskeleton</keyword>
<evidence type="ECO:0000256" key="7">
    <source>
        <dbReference type="ARBA" id="ARBA00023212"/>
    </source>
</evidence>
<evidence type="ECO:0000313" key="15">
    <source>
        <dbReference type="Proteomes" id="UP001165085"/>
    </source>
</evidence>
<feature type="region of interest" description="Disordered" evidence="12">
    <location>
        <begin position="584"/>
        <end position="639"/>
    </location>
</feature>
<keyword evidence="2" id="KW-0963">Cytoplasm</keyword>
<name>A0A9W7C341_9STRA</name>
<feature type="compositionally biased region" description="Basic and acidic residues" evidence="12">
    <location>
        <begin position="352"/>
        <end position="374"/>
    </location>
</feature>
<dbReference type="PROSITE" id="PS50067">
    <property type="entry name" value="KINESIN_MOTOR_2"/>
    <property type="match status" value="1"/>
</dbReference>
<organism evidence="14 15">
    <name type="scientific">Triparma strigata</name>
    <dbReference type="NCBI Taxonomy" id="1606541"/>
    <lineage>
        <taxon>Eukaryota</taxon>
        <taxon>Sar</taxon>
        <taxon>Stramenopiles</taxon>
        <taxon>Ochrophyta</taxon>
        <taxon>Bolidophyceae</taxon>
        <taxon>Parmales</taxon>
        <taxon>Triparmaceae</taxon>
        <taxon>Triparma</taxon>
    </lineage>
</organism>
<keyword evidence="11" id="KW-0175">Coiled coil</keyword>
<dbReference type="InterPro" id="IPR027417">
    <property type="entry name" value="P-loop_NTPase"/>
</dbReference>
<feature type="compositionally biased region" description="Gly residues" evidence="12">
    <location>
        <begin position="593"/>
        <end position="613"/>
    </location>
</feature>
<evidence type="ECO:0000256" key="12">
    <source>
        <dbReference type="SAM" id="MobiDB-lite"/>
    </source>
</evidence>
<evidence type="ECO:0000256" key="5">
    <source>
        <dbReference type="ARBA" id="ARBA00022840"/>
    </source>
</evidence>
<evidence type="ECO:0000256" key="6">
    <source>
        <dbReference type="ARBA" id="ARBA00023175"/>
    </source>
</evidence>
<dbReference type="EMBL" id="BRXY01000515">
    <property type="protein sequence ID" value="GMH98362.1"/>
    <property type="molecule type" value="Genomic_DNA"/>
</dbReference>
<protein>
    <recommendedName>
        <fullName evidence="10">Kinesin-like protein</fullName>
    </recommendedName>
</protein>
<comment type="caution">
    <text evidence="14">The sequence shown here is derived from an EMBL/GenBank/DDBJ whole genome shotgun (WGS) entry which is preliminary data.</text>
</comment>
<feature type="compositionally biased region" description="Acidic residues" evidence="12">
    <location>
        <begin position="477"/>
        <end position="490"/>
    </location>
</feature>
<dbReference type="Proteomes" id="UP001165085">
    <property type="component" value="Unassembled WGS sequence"/>
</dbReference>
<evidence type="ECO:0000256" key="9">
    <source>
        <dbReference type="PROSITE-ProRule" id="PRU00283"/>
    </source>
</evidence>
<dbReference type="PANTHER" id="PTHR47971">
    <property type="entry name" value="KINESIN-RELATED PROTEIN 6"/>
    <property type="match status" value="1"/>
</dbReference>
<evidence type="ECO:0000259" key="13">
    <source>
        <dbReference type="PROSITE" id="PS50067"/>
    </source>
</evidence>
<evidence type="ECO:0000256" key="10">
    <source>
        <dbReference type="RuleBase" id="RU000394"/>
    </source>
</evidence>
<sequence>MRIRVVVRKRPLSKKESQVQDVDVIQPIPIHGHVIVHQPKTRVDLTREVETSNFAFDNSFDADSFNRDIYESTTSNLIPTMFNGGRGSVFAYGQTGSGKTFTMMGAEMTGNRGGQGRGVLDGNEGLYYLAARDVFQTRQQEEFKHFIVTVSLFEIYGGKLYDLLNARKVVKCLEDAKQKVCFPGLSEHVVNSEDDVMSLIQSGGNNRSTGTTSANADSSRSHAILLMSLKVPGRRRGPGAKMQEHGRLTFIDLAGSERGADTSKCDRQTRLEGAEINTSLLALKEVIRALATGGTMQHIPFRGSKLTQVLKDSFVGVDARSVMIACVAPNFSNCEHTINTLRYADRVKEKEFKAGGVGDEPRGDKRRSSYDGDRPTTAPAQVYGGGRKASAGGLVRRSLDGVGRAQEDPQPNPSNNAAAASKIRASLRRRSTAHASRGSNSGPELERKASSGLDAAIEKNFHKLLEPVNNGSNGGEEYFDPDEDTDDEEEERMREREARTEALAAKAREDMSKAAADLISSHRNAMTSMLGMVKKEMNMVNKTDADRDNLEQYIDELDALQERKVDMLGAMKQSLKKFKAAREIVRKGSSSNGNGGGKGSRGSKGKPLAGGGKMARMGRRATVDHLRDLEDVDDFEDLR</sequence>
<feature type="region of interest" description="Disordered" evidence="12">
    <location>
        <begin position="465"/>
        <end position="498"/>
    </location>
</feature>
<accession>A0A9W7C341</accession>
<evidence type="ECO:0000256" key="2">
    <source>
        <dbReference type="ARBA" id="ARBA00022490"/>
    </source>
</evidence>
<comment type="similarity">
    <text evidence="8">Belongs to the TRAFAC class myosin-kinesin ATPase superfamily. Kinesin family. KIN-13 subfamily.</text>
</comment>
<evidence type="ECO:0000256" key="1">
    <source>
        <dbReference type="ARBA" id="ARBA00004245"/>
    </source>
</evidence>
<feature type="compositionally biased region" description="Acidic residues" evidence="12">
    <location>
        <begin position="630"/>
        <end position="639"/>
    </location>
</feature>
<keyword evidence="15" id="KW-1185">Reference proteome</keyword>
<dbReference type="SMART" id="SM00129">
    <property type="entry name" value="KISc"/>
    <property type="match status" value="1"/>
</dbReference>
<keyword evidence="6 9" id="KW-0505">Motor protein</keyword>
<feature type="domain" description="Kinesin motor" evidence="13">
    <location>
        <begin position="2"/>
        <end position="350"/>
    </location>
</feature>
<feature type="region of interest" description="Disordered" evidence="12">
    <location>
        <begin position="352"/>
        <end position="449"/>
    </location>
</feature>
<dbReference type="GO" id="GO:0007019">
    <property type="term" value="P:microtubule depolymerization"/>
    <property type="evidence" value="ECO:0007669"/>
    <property type="project" value="TreeGrafter"/>
</dbReference>
<proteinExistence type="inferred from homology"/>
<dbReference type="SUPFAM" id="SSF52540">
    <property type="entry name" value="P-loop containing nucleoside triphosphate hydrolases"/>
    <property type="match status" value="1"/>
</dbReference>
<feature type="coiled-coil region" evidence="11">
    <location>
        <begin position="543"/>
        <end position="570"/>
    </location>
</feature>
<dbReference type="Gene3D" id="3.40.850.10">
    <property type="entry name" value="Kinesin motor domain"/>
    <property type="match status" value="1"/>
</dbReference>
<dbReference type="PANTHER" id="PTHR47971:SF8">
    <property type="entry name" value="KINESIN-LIKE PROTEIN"/>
    <property type="match status" value="1"/>
</dbReference>
<dbReference type="GO" id="GO:0007018">
    <property type="term" value="P:microtubule-based movement"/>
    <property type="evidence" value="ECO:0007669"/>
    <property type="project" value="InterPro"/>
</dbReference>
<keyword evidence="4 9" id="KW-0547">Nucleotide-binding</keyword>
<dbReference type="PROSITE" id="PS00411">
    <property type="entry name" value="KINESIN_MOTOR_1"/>
    <property type="match status" value="1"/>
</dbReference>
<evidence type="ECO:0000313" key="14">
    <source>
        <dbReference type="EMBL" id="GMH98362.1"/>
    </source>
</evidence>
<dbReference type="InterPro" id="IPR027640">
    <property type="entry name" value="Kinesin-like_fam"/>
</dbReference>
<dbReference type="GO" id="GO:0008017">
    <property type="term" value="F:microtubule binding"/>
    <property type="evidence" value="ECO:0007669"/>
    <property type="project" value="InterPro"/>
</dbReference>
<dbReference type="CDD" id="cd01367">
    <property type="entry name" value="KISc_KIF2_like"/>
    <property type="match status" value="1"/>
</dbReference>
<dbReference type="FunFam" id="3.40.850.10:FF:000012">
    <property type="entry name" value="Kinesin-like protein"/>
    <property type="match status" value="1"/>
</dbReference>
<dbReference type="OrthoDB" id="3176171at2759"/>
<dbReference type="InterPro" id="IPR019821">
    <property type="entry name" value="Kinesin_motor_CS"/>
</dbReference>
<evidence type="ECO:0000256" key="3">
    <source>
        <dbReference type="ARBA" id="ARBA00022701"/>
    </source>
</evidence>
<evidence type="ECO:0000256" key="8">
    <source>
        <dbReference type="ARBA" id="ARBA00061030"/>
    </source>
</evidence>
<dbReference type="InterPro" id="IPR036961">
    <property type="entry name" value="Kinesin_motor_dom_sf"/>
</dbReference>
<evidence type="ECO:0000256" key="11">
    <source>
        <dbReference type="SAM" id="Coils"/>
    </source>
</evidence>
<dbReference type="GO" id="GO:0003777">
    <property type="term" value="F:microtubule motor activity"/>
    <property type="evidence" value="ECO:0007669"/>
    <property type="project" value="InterPro"/>
</dbReference>
<dbReference type="Pfam" id="PF00225">
    <property type="entry name" value="Kinesin"/>
    <property type="match status" value="1"/>
</dbReference>
<dbReference type="InterPro" id="IPR001752">
    <property type="entry name" value="Kinesin_motor_dom"/>
</dbReference>
<comment type="subcellular location">
    <subcellularLocation>
        <location evidence="1">Cytoplasm</location>
        <location evidence="1">Cytoskeleton</location>
    </subcellularLocation>
</comment>
<gene>
    <name evidence="14" type="ORF">TrST_g9811</name>
</gene>
<dbReference type="PRINTS" id="PR00380">
    <property type="entry name" value="KINESINHEAVY"/>
</dbReference>
<evidence type="ECO:0000256" key="4">
    <source>
        <dbReference type="ARBA" id="ARBA00022741"/>
    </source>
</evidence>
<keyword evidence="3 10" id="KW-0493">Microtubule</keyword>